<dbReference type="InterPro" id="IPR024185">
    <property type="entry name" value="FTHF_cligase-like_sf"/>
</dbReference>
<organism evidence="2 3">
    <name type="scientific">Candidatus Abyssobacteria bacterium SURF_17</name>
    <dbReference type="NCBI Taxonomy" id="2093361"/>
    <lineage>
        <taxon>Bacteria</taxon>
        <taxon>Pseudomonadati</taxon>
        <taxon>Candidatus Hydrogenedentota</taxon>
        <taxon>Candidatus Abyssobacteria</taxon>
    </lineage>
</organism>
<dbReference type="Pfam" id="PF02589">
    <property type="entry name" value="LUD_dom"/>
    <property type="match status" value="1"/>
</dbReference>
<evidence type="ECO:0000313" key="3">
    <source>
        <dbReference type="Proteomes" id="UP000285961"/>
    </source>
</evidence>
<reference evidence="2 3" key="1">
    <citation type="journal article" date="2017" name="ISME J.">
        <title>Energy and carbon metabolisms in a deep terrestrial subsurface fluid microbial community.</title>
        <authorList>
            <person name="Momper L."/>
            <person name="Jungbluth S.P."/>
            <person name="Lee M.D."/>
            <person name="Amend J.P."/>
        </authorList>
    </citation>
    <scope>NUCLEOTIDE SEQUENCE [LARGE SCALE GENOMIC DNA]</scope>
    <source>
        <strain evidence="2">SURF_17</strain>
    </source>
</reference>
<gene>
    <name evidence="2" type="ORF">C4532_04135</name>
</gene>
<name>A0A419F545_9BACT</name>
<sequence length="225" mass="24991">MGTNTTTRDEILGRLRDASRGELPKRPALPPLVELSWSREHLIEKFIENLVEQTAVVHRCKDYVTAADTLTEIATLHRLHKVLASTDGIIETLNLRAWAEKAGVNLFFARDFSDRDSYKDFVFDGAEAGITGVDYAIAESGTLCIVHDKNQPRLVSLAPITHIAVVPVERIYPVYEQVIENVFGKDRPPHSHVTFITGPSMTADIQGVPFKGMHGPKRLIVILVG</sequence>
<feature type="domain" description="LUD" evidence="1">
    <location>
        <begin position="43"/>
        <end position="224"/>
    </location>
</feature>
<accession>A0A419F545</accession>
<dbReference type="PANTHER" id="PTHR43682">
    <property type="entry name" value="LACTATE UTILIZATION PROTEIN C"/>
    <property type="match status" value="1"/>
</dbReference>
<dbReference type="AlphaFoldDB" id="A0A419F545"/>
<evidence type="ECO:0000259" key="1">
    <source>
        <dbReference type="Pfam" id="PF02589"/>
    </source>
</evidence>
<dbReference type="Proteomes" id="UP000285961">
    <property type="component" value="Unassembled WGS sequence"/>
</dbReference>
<dbReference type="InterPro" id="IPR003741">
    <property type="entry name" value="LUD_dom"/>
</dbReference>
<dbReference type="Gene3D" id="3.40.50.10420">
    <property type="entry name" value="NagB/RpiA/CoA transferase-like"/>
    <property type="match status" value="1"/>
</dbReference>
<dbReference type="InterPro" id="IPR037171">
    <property type="entry name" value="NagB/RpiA_transferase-like"/>
</dbReference>
<dbReference type="SUPFAM" id="SSF100950">
    <property type="entry name" value="NagB/RpiA/CoA transferase-like"/>
    <property type="match status" value="1"/>
</dbReference>
<proteinExistence type="predicted"/>
<evidence type="ECO:0000313" key="2">
    <source>
        <dbReference type="EMBL" id="RJP73507.1"/>
    </source>
</evidence>
<dbReference type="PANTHER" id="PTHR43682:SF1">
    <property type="entry name" value="LACTATE UTILIZATION PROTEIN C"/>
    <property type="match status" value="1"/>
</dbReference>
<comment type="caution">
    <text evidence="2">The sequence shown here is derived from an EMBL/GenBank/DDBJ whole genome shotgun (WGS) entry which is preliminary data.</text>
</comment>
<dbReference type="EMBL" id="QZKI01000026">
    <property type="protein sequence ID" value="RJP73507.1"/>
    <property type="molecule type" value="Genomic_DNA"/>
</dbReference>
<protein>
    <recommendedName>
        <fullName evidence="1">LUD domain-containing protein</fullName>
    </recommendedName>
</protein>